<evidence type="ECO:0000313" key="8">
    <source>
        <dbReference type="EMBL" id="RPA87587.1"/>
    </source>
</evidence>
<feature type="non-terminal residue" evidence="8">
    <location>
        <position position="1"/>
    </location>
</feature>
<evidence type="ECO:0000256" key="6">
    <source>
        <dbReference type="ARBA" id="ARBA00023211"/>
    </source>
</evidence>
<dbReference type="OrthoDB" id="1695362at2759"/>
<evidence type="ECO:0000256" key="4">
    <source>
        <dbReference type="ARBA" id="ARBA00022801"/>
    </source>
</evidence>
<dbReference type="PANTHER" id="PTHR12318">
    <property type="entry name" value="TESTOSTERONE-REGULATED PROTEIN RP2"/>
    <property type="match status" value="1"/>
</dbReference>
<keyword evidence="6" id="KW-0464">Manganese</keyword>
<name>A0A3N4IQ79_ASCIM</name>
<feature type="non-terminal residue" evidence="8">
    <location>
        <position position="249"/>
    </location>
</feature>
<dbReference type="InterPro" id="IPR015797">
    <property type="entry name" value="NUDIX_hydrolase-like_dom_sf"/>
</dbReference>
<evidence type="ECO:0000256" key="3">
    <source>
        <dbReference type="ARBA" id="ARBA00022723"/>
    </source>
</evidence>
<dbReference type="AlphaFoldDB" id="A0A3N4IQ79"/>
<keyword evidence="4" id="KW-0378">Hydrolase</keyword>
<keyword evidence="5" id="KW-0460">Magnesium</keyword>
<evidence type="ECO:0000313" key="9">
    <source>
        <dbReference type="Proteomes" id="UP000275078"/>
    </source>
</evidence>
<dbReference type="EMBL" id="ML119646">
    <property type="protein sequence ID" value="RPA87587.1"/>
    <property type="molecule type" value="Genomic_DNA"/>
</dbReference>
<dbReference type="GO" id="GO:0046872">
    <property type="term" value="F:metal ion binding"/>
    <property type="evidence" value="ECO:0007669"/>
    <property type="project" value="UniProtKB-KW"/>
</dbReference>
<dbReference type="InterPro" id="IPR000086">
    <property type="entry name" value="NUDIX_hydrolase_dom"/>
</dbReference>
<accession>A0A3N4IQ79</accession>
<dbReference type="GO" id="GO:0005739">
    <property type="term" value="C:mitochondrion"/>
    <property type="evidence" value="ECO:0007669"/>
    <property type="project" value="TreeGrafter"/>
</dbReference>
<keyword evidence="9" id="KW-1185">Reference proteome</keyword>
<evidence type="ECO:0000259" key="7">
    <source>
        <dbReference type="PROSITE" id="PS51462"/>
    </source>
</evidence>
<sequence>PRPAASILLLNPQNQILLMTRPTSKTMSFSGAVVFPGGNYSSSQDPSPRFCAVRELFEECGVLLSKTGAIFSGNKACPWFDQARRDIHSGKTLFKDVLAEKNVSIDEDGLMEFTRWITPPNQKKRFDAQMYLYFMKEFRSEAERMDGKNKVEELPTTDGGVEVISTGFFGIEEALEMYGRKEITLFPPQFYLLNVLKHFLGSHLKEENSVKRAKLTSYLQNSDFGTRTIQPSVLEVLDDGRVVLGFGKD</sequence>
<dbReference type="Gene3D" id="3.90.79.10">
    <property type="entry name" value="Nucleoside Triphosphate Pyrophosphohydrolase"/>
    <property type="match status" value="1"/>
</dbReference>
<dbReference type="PROSITE" id="PS51462">
    <property type="entry name" value="NUDIX"/>
    <property type="match status" value="1"/>
</dbReference>
<comment type="cofactor">
    <cofactor evidence="1">
        <name>Mn(2+)</name>
        <dbReference type="ChEBI" id="CHEBI:29035"/>
    </cofactor>
</comment>
<organism evidence="8 9">
    <name type="scientific">Ascobolus immersus RN42</name>
    <dbReference type="NCBI Taxonomy" id="1160509"/>
    <lineage>
        <taxon>Eukaryota</taxon>
        <taxon>Fungi</taxon>
        <taxon>Dikarya</taxon>
        <taxon>Ascomycota</taxon>
        <taxon>Pezizomycotina</taxon>
        <taxon>Pezizomycetes</taxon>
        <taxon>Pezizales</taxon>
        <taxon>Ascobolaceae</taxon>
        <taxon>Ascobolus</taxon>
    </lineage>
</organism>
<dbReference type="SUPFAM" id="SSF55811">
    <property type="entry name" value="Nudix"/>
    <property type="match status" value="1"/>
</dbReference>
<dbReference type="PANTHER" id="PTHR12318:SF0">
    <property type="entry name" value="ACYL-COENZYME A DIPHOSPHATASE NUDT19"/>
    <property type="match status" value="1"/>
</dbReference>
<feature type="domain" description="Nudix hydrolase" evidence="7">
    <location>
        <begin position="1"/>
        <end position="191"/>
    </location>
</feature>
<dbReference type="STRING" id="1160509.A0A3N4IQ79"/>
<dbReference type="InterPro" id="IPR039121">
    <property type="entry name" value="NUDT19"/>
</dbReference>
<evidence type="ECO:0000256" key="1">
    <source>
        <dbReference type="ARBA" id="ARBA00001936"/>
    </source>
</evidence>
<reference evidence="8 9" key="1">
    <citation type="journal article" date="2018" name="Nat. Ecol. Evol.">
        <title>Pezizomycetes genomes reveal the molecular basis of ectomycorrhizal truffle lifestyle.</title>
        <authorList>
            <person name="Murat C."/>
            <person name="Payen T."/>
            <person name="Noel B."/>
            <person name="Kuo A."/>
            <person name="Morin E."/>
            <person name="Chen J."/>
            <person name="Kohler A."/>
            <person name="Krizsan K."/>
            <person name="Balestrini R."/>
            <person name="Da Silva C."/>
            <person name="Montanini B."/>
            <person name="Hainaut M."/>
            <person name="Levati E."/>
            <person name="Barry K.W."/>
            <person name="Belfiori B."/>
            <person name="Cichocki N."/>
            <person name="Clum A."/>
            <person name="Dockter R.B."/>
            <person name="Fauchery L."/>
            <person name="Guy J."/>
            <person name="Iotti M."/>
            <person name="Le Tacon F."/>
            <person name="Lindquist E.A."/>
            <person name="Lipzen A."/>
            <person name="Malagnac F."/>
            <person name="Mello A."/>
            <person name="Molinier V."/>
            <person name="Miyauchi S."/>
            <person name="Poulain J."/>
            <person name="Riccioni C."/>
            <person name="Rubini A."/>
            <person name="Sitrit Y."/>
            <person name="Splivallo R."/>
            <person name="Traeger S."/>
            <person name="Wang M."/>
            <person name="Zifcakova L."/>
            <person name="Wipf D."/>
            <person name="Zambonelli A."/>
            <person name="Paolocci F."/>
            <person name="Nowrousian M."/>
            <person name="Ottonello S."/>
            <person name="Baldrian P."/>
            <person name="Spatafora J.W."/>
            <person name="Henrissat B."/>
            <person name="Nagy L.G."/>
            <person name="Aury J.M."/>
            <person name="Wincker P."/>
            <person name="Grigoriev I.V."/>
            <person name="Bonfante P."/>
            <person name="Martin F.M."/>
        </authorList>
    </citation>
    <scope>NUCLEOTIDE SEQUENCE [LARGE SCALE GENOMIC DNA]</scope>
    <source>
        <strain evidence="8 9">RN42</strain>
    </source>
</reference>
<keyword evidence="3" id="KW-0479">Metal-binding</keyword>
<dbReference type="GO" id="GO:0016818">
    <property type="term" value="F:hydrolase activity, acting on acid anhydrides, in phosphorus-containing anhydrides"/>
    <property type="evidence" value="ECO:0007669"/>
    <property type="project" value="InterPro"/>
</dbReference>
<gene>
    <name evidence="8" type="ORF">BJ508DRAFT_196710</name>
</gene>
<proteinExistence type="predicted"/>
<protein>
    <recommendedName>
        <fullName evidence="7">Nudix hydrolase domain-containing protein</fullName>
    </recommendedName>
</protein>
<comment type="cofactor">
    <cofactor evidence="2">
        <name>Mg(2+)</name>
        <dbReference type="ChEBI" id="CHEBI:18420"/>
    </cofactor>
</comment>
<evidence type="ECO:0000256" key="5">
    <source>
        <dbReference type="ARBA" id="ARBA00022842"/>
    </source>
</evidence>
<evidence type="ECO:0000256" key="2">
    <source>
        <dbReference type="ARBA" id="ARBA00001946"/>
    </source>
</evidence>
<dbReference type="Proteomes" id="UP000275078">
    <property type="component" value="Unassembled WGS sequence"/>
</dbReference>
<dbReference type="Pfam" id="PF00293">
    <property type="entry name" value="NUDIX"/>
    <property type="match status" value="1"/>
</dbReference>
<dbReference type="CDD" id="cd18870">
    <property type="entry name" value="NUDIX_AcylCoAdiphos_Nudt19"/>
    <property type="match status" value="1"/>
</dbReference>